<dbReference type="OrthoDB" id="6183232at2"/>
<sequence>MHRFVFGIARFMALLGGAVLTLLILITCLSILGRALNSGLHSDLVMGLVPGLAQGLIDLGIGAIPGDFELVEAGMSFCIFAFLPFCQITSGHASVDIFTNALPRGANRVLEALISILFAWALILIAVQLGAGMQRKMPNDFGAVQTSLLLQFPIWWSYAASLVGATAAAIVSVYMAVVRLYELLTGRVIVADALGANH</sequence>
<feature type="transmembrane region" description="Helical" evidence="7">
    <location>
        <begin position="155"/>
        <end position="177"/>
    </location>
</feature>
<keyword evidence="2 7" id="KW-0813">Transport</keyword>
<evidence type="ECO:0000256" key="1">
    <source>
        <dbReference type="ARBA" id="ARBA00004651"/>
    </source>
</evidence>
<dbReference type="GO" id="GO:0005886">
    <property type="term" value="C:plasma membrane"/>
    <property type="evidence" value="ECO:0007669"/>
    <property type="project" value="UniProtKB-SubCell"/>
</dbReference>
<reference evidence="9 10" key="1">
    <citation type="submission" date="2015-12" db="EMBL/GenBank/DDBJ databases">
        <authorList>
            <person name="Shamseldin A."/>
            <person name="Moawad H."/>
            <person name="Abd El-Rahim W.M."/>
            <person name="Sadowsky M.J."/>
        </authorList>
    </citation>
    <scope>NUCLEOTIDE SEQUENCE [LARGE SCALE GENOMIC DNA]</scope>
    <source>
        <strain evidence="9 10">SJ5A-1</strain>
    </source>
</reference>
<evidence type="ECO:0000256" key="7">
    <source>
        <dbReference type="RuleBase" id="RU369079"/>
    </source>
</evidence>
<evidence type="ECO:0000313" key="10">
    <source>
        <dbReference type="Proteomes" id="UP000054396"/>
    </source>
</evidence>
<keyword evidence="3" id="KW-1003">Cell membrane</keyword>
<comment type="function">
    <text evidence="7">Part of the tripartite ATP-independent periplasmic (TRAP) transport system.</text>
</comment>
<proteinExistence type="inferred from homology"/>
<dbReference type="STRING" id="1685382.AVJ23_12975"/>
<keyword evidence="4 7" id="KW-0812">Transmembrane</keyword>
<gene>
    <name evidence="9" type="ORF">AVJ23_12975</name>
</gene>
<dbReference type="Proteomes" id="UP000054396">
    <property type="component" value="Unassembled WGS sequence"/>
</dbReference>
<name>A0A0W7WII3_9RHOB</name>
<evidence type="ECO:0000256" key="6">
    <source>
        <dbReference type="ARBA" id="ARBA00023136"/>
    </source>
</evidence>
<dbReference type="EMBL" id="LPXO01000007">
    <property type="protein sequence ID" value="KUF10421.1"/>
    <property type="molecule type" value="Genomic_DNA"/>
</dbReference>
<comment type="subunit">
    <text evidence="7">The complex comprises the extracytoplasmic solute receptor protein and the two transmembrane proteins.</text>
</comment>
<feature type="transmembrane region" description="Helical" evidence="7">
    <location>
        <begin position="44"/>
        <end position="64"/>
    </location>
</feature>
<evidence type="ECO:0000256" key="2">
    <source>
        <dbReference type="ARBA" id="ARBA00022448"/>
    </source>
</evidence>
<comment type="caution">
    <text evidence="7">Lacks conserved residue(s) required for the propagation of feature annotation.</text>
</comment>
<feature type="transmembrane region" description="Helical" evidence="7">
    <location>
        <begin position="12"/>
        <end position="32"/>
    </location>
</feature>
<keyword evidence="5 7" id="KW-1133">Transmembrane helix</keyword>
<evidence type="ECO:0000256" key="4">
    <source>
        <dbReference type="ARBA" id="ARBA00022692"/>
    </source>
</evidence>
<evidence type="ECO:0000259" key="8">
    <source>
        <dbReference type="Pfam" id="PF04290"/>
    </source>
</evidence>
<comment type="caution">
    <text evidence="9">The sequence shown here is derived from an EMBL/GenBank/DDBJ whole genome shotgun (WGS) entry which is preliminary data.</text>
</comment>
<accession>A0A0W7WII3</accession>
<dbReference type="Pfam" id="PF04290">
    <property type="entry name" value="DctQ"/>
    <property type="match status" value="1"/>
</dbReference>
<feature type="transmembrane region" description="Helical" evidence="7">
    <location>
        <begin position="109"/>
        <end position="131"/>
    </location>
</feature>
<organism evidence="9 10">
    <name type="scientific">Pseudoponticoccus marisrubri</name>
    <dbReference type="NCBI Taxonomy" id="1685382"/>
    <lineage>
        <taxon>Bacteria</taxon>
        <taxon>Pseudomonadati</taxon>
        <taxon>Pseudomonadota</taxon>
        <taxon>Alphaproteobacteria</taxon>
        <taxon>Rhodobacterales</taxon>
        <taxon>Roseobacteraceae</taxon>
        <taxon>Pseudoponticoccus</taxon>
    </lineage>
</organism>
<comment type="similarity">
    <text evidence="7">Belongs to the TRAP transporter small permease family.</text>
</comment>
<feature type="transmembrane region" description="Helical" evidence="7">
    <location>
        <begin position="70"/>
        <end position="88"/>
    </location>
</feature>
<keyword evidence="6 7" id="KW-0472">Membrane</keyword>
<dbReference type="InterPro" id="IPR055348">
    <property type="entry name" value="DctQ"/>
</dbReference>
<evidence type="ECO:0000256" key="3">
    <source>
        <dbReference type="ARBA" id="ARBA00022475"/>
    </source>
</evidence>
<dbReference type="GO" id="GO:0022857">
    <property type="term" value="F:transmembrane transporter activity"/>
    <property type="evidence" value="ECO:0007669"/>
    <property type="project" value="UniProtKB-UniRule"/>
</dbReference>
<keyword evidence="7" id="KW-0997">Cell inner membrane</keyword>
<evidence type="ECO:0000256" key="5">
    <source>
        <dbReference type="ARBA" id="ARBA00022989"/>
    </source>
</evidence>
<evidence type="ECO:0000313" key="9">
    <source>
        <dbReference type="EMBL" id="KUF10421.1"/>
    </source>
</evidence>
<feature type="domain" description="Tripartite ATP-independent periplasmic transporters DctQ component" evidence="8">
    <location>
        <begin position="63"/>
        <end position="178"/>
    </location>
</feature>
<comment type="subcellular location">
    <subcellularLocation>
        <location evidence="7">Cell inner membrane</location>
        <topology evidence="7">Multi-pass membrane protein</topology>
    </subcellularLocation>
    <subcellularLocation>
        <location evidence="1">Cell membrane</location>
        <topology evidence="1">Multi-pass membrane protein</topology>
    </subcellularLocation>
</comment>
<dbReference type="AlphaFoldDB" id="A0A0W7WII3"/>
<keyword evidence="10" id="KW-1185">Reference proteome</keyword>
<protein>
    <recommendedName>
        <fullName evidence="7">TRAP transporter small permease protein</fullName>
    </recommendedName>
</protein>